<dbReference type="Gene3D" id="3.40.190.290">
    <property type="match status" value="1"/>
</dbReference>
<keyword evidence="2" id="KW-0805">Transcription regulation</keyword>
<evidence type="ECO:0000256" key="3">
    <source>
        <dbReference type="ARBA" id="ARBA00023125"/>
    </source>
</evidence>
<dbReference type="AlphaFoldDB" id="A0A4P8J212"/>
<keyword evidence="7" id="KW-1185">Reference proteome</keyword>
<dbReference type="PROSITE" id="PS50931">
    <property type="entry name" value="HTH_LYSR"/>
    <property type="match status" value="1"/>
</dbReference>
<keyword evidence="4" id="KW-0804">Transcription</keyword>
<dbReference type="InterPro" id="IPR000847">
    <property type="entry name" value="LysR_HTH_N"/>
</dbReference>
<dbReference type="InterPro" id="IPR036390">
    <property type="entry name" value="WH_DNA-bd_sf"/>
</dbReference>
<dbReference type="PANTHER" id="PTHR30419">
    <property type="entry name" value="HTH-TYPE TRANSCRIPTIONAL REGULATOR YBHD"/>
    <property type="match status" value="1"/>
</dbReference>
<dbReference type="Pfam" id="PF03466">
    <property type="entry name" value="LysR_substrate"/>
    <property type="match status" value="1"/>
</dbReference>
<organism evidence="6 7">
    <name type="scientific">Trinickia violacea</name>
    <dbReference type="NCBI Taxonomy" id="2571746"/>
    <lineage>
        <taxon>Bacteria</taxon>
        <taxon>Pseudomonadati</taxon>
        <taxon>Pseudomonadota</taxon>
        <taxon>Betaproteobacteria</taxon>
        <taxon>Burkholderiales</taxon>
        <taxon>Burkholderiaceae</taxon>
        <taxon>Trinickia</taxon>
    </lineage>
</organism>
<dbReference type="OrthoDB" id="6555293at2"/>
<name>A0A4P8J212_9BURK</name>
<evidence type="ECO:0000313" key="6">
    <source>
        <dbReference type="EMBL" id="QCP55011.1"/>
    </source>
</evidence>
<dbReference type="InterPro" id="IPR050950">
    <property type="entry name" value="HTH-type_LysR_regulators"/>
</dbReference>
<sequence>MSRQQELAAPPLRVNLKLLHTFMLVAETKSFRQAADALHRSHSAITTQIKQLEAQLGITLFHRTTRLVKLTEEGEQLLDCARRAVNEVSLGLRKIQEAVDVRRGRIFLSCSTTIASTRLANILAEFEKDYPGVEIFVRELTTTALMESVRKDEVDFGIGAILDAPDLSFEPILTENLYALVPERFKTHNRPTITLEELSRMPLLLLNPATALRAVIEEAAKTRGLTLNQKFQFSQAQTLIAMSNAGLGVAVLPEVVLPEKKTPGVDTLLIVEPPLQRQVAIITVRGRTLSPAAARLAQIVRQLIGGRPTASRKGSRRQQKD</sequence>
<dbReference type="Proteomes" id="UP000298656">
    <property type="component" value="Chromosome 2"/>
</dbReference>
<dbReference type="EMBL" id="CP040078">
    <property type="protein sequence ID" value="QCP55011.1"/>
    <property type="molecule type" value="Genomic_DNA"/>
</dbReference>
<comment type="similarity">
    <text evidence="1">Belongs to the LysR transcriptional regulatory family.</text>
</comment>
<dbReference type="GO" id="GO:0003700">
    <property type="term" value="F:DNA-binding transcription factor activity"/>
    <property type="evidence" value="ECO:0007669"/>
    <property type="project" value="InterPro"/>
</dbReference>
<reference evidence="6 7" key="1">
    <citation type="submission" date="2019-05" db="EMBL/GenBank/DDBJ databases">
        <title>Burkholderia sp. DHOD12, isolated from subtropical forest soil.</title>
        <authorList>
            <person name="Gao Z.-H."/>
            <person name="Qiu L.-H."/>
        </authorList>
    </citation>
    <scope>NUCLEOTIDE SEQUENCE [LARGE SCALE GENOMIC DNA]</scope>
    <source>
        <strain evidence="6 7">DHOD12</strain>
    </source>
</reference>
<evidence type="ECO:0000259" key="5">
    <source>
        <dbReference type="PROSITE" id="PS50931"/>
    </source>
</evidence>
<accession>A0A4P8J212</accession>
<dbReference type="Gene3D" id="1.10.10.10">
    <property type="entry name" value="Winged helix-like DNA-binding domain superfamily/Winged helix DNA-binding domain"/>
    <property type="match status" value="1"/>
</dbReference>
<evidence type="ECO:0000256" key="1">
    <source>
        <dbReference type="ARBA" id="ARBA00009437"/>
    </source>
</evidence>
<dbReference type="SUPFAM" id="SSF46785">
    <property type="entry name" value="Winged helix' DNA-binding domain"/>
    <property type="match status" value="1"/>
</dbReference>
<protein>
    <submittedName>
        <fullName evidence="6">LysR family transcriptional regulator</fullName>
    </submittedName>
</protein>
<dbReference type="GO" id="GO:0003677">
    <property type="term" value="F:DNA binding"/>
    <property type="evidence" value="ECO:0007669"/>
    <property type="project" value="UniProtKB-KW"/>
</dbReference>
<evidence type="ECO:0000256" key="2">
    <source>
        <dbReference type="ARBA" id="ARBA00023015"/>
    </source>
</evidence>
<dbReference type="FunFam" id="1.10.10.10:FF:000001">
    <property type="entry name" value="LysR family transcriptional regulator"/>
    <property type="match status" value="1"/>
</dbReference>
<dbReference type="CDD" id="cd08440">
    <property type="entry name" value="PBP2_LTTR_like_4"/>
    <property type="match status" value="1"/>
</dbReference>
<proteinExistence type="inferred from homology"/>
<keyword evidence="3" id="KW-0238">DNA-binding</keyword>
<dbReference type="KEGG" id="tvl:FAZ95_35775"/>
<dbReference type="SUPFAM" id="SSF53850">
    <property type="entry name" value="Periplasmic binding protein-like II"/>
    <property type="match status" value="1"/>
</dbReference>
<dbReference type="Pfam" id="PF00126">
    <property type="entry name" value="HTH_1"/>
    <property type="match status" value="1"/>
</dbReference>
<evidence type="ECO:0000313" key="7">
    <source>
        <dbReference type="Proteomes" id="UP000298656"/>
    </source>
</evidence>
<dbReference type="InterPro" id="IPR005119">
    <property type="entry name" value="LysR_subst-bd"/>
</dbReference>
<dbReference type="GO" id="GO:0005829">
    <property type="term" value="C:cytosol"/>
    <property type="evidence" value="ECO:0007669"/>
    <property type="project" value="TreeGrafter"/>
</dbReference>
<evidence type="ECO:0000256" key="4">
    <source>
        <dbReference type="ARBA" id="ARBA00023163"/>
    </source>
</evidence>
<dbReference type="InterPro" id="IPR036388">
    <property type="entry name" value="WH-like_DNA-bd_sf"/>
</dbReference>
<feature type="domain" description="HTH lysR-type" evidence="5">
    <location>
        <begin position="14"/>
        <end position="71"/>
    </location>
</feature>
<dbReference type="PRINTS" id="PR00039">
    <property type="entry name" value="HTHLYSR"/>
</dbReference>
<gene>
    <name evidence="6" type="ORF">FAZ95_35775</name>
</gene>
<dbReference type="PANTHER" id="PTHR30419:SF8">
    <property type="entry name" value="NITROGEN ASSIMILATION TRANSCRIPTIONAL ACTIVATOR-RELATED"/>
    <property type="match status" value="1"/>
</dbReference>